<protein>
    <submittedName>
        <fullName evidence="1">Uncharacterized protein</fullName>
    </submittedName>
</protein>
<proteinExistence type="predicted"/>
<keyword evidence="2" id="KW-1185">Reference proteome</keyword>
<evidence type="ECO:0000313" key="2">
    <source>
        <dbReference type="Proteomes" id="UP000261540"/>
    </source>
</evidence>
<evidence type="ECO:0000313" key="1">
    <source>
        <dbReference type="Ensembl" id="ENSPKIP00000028203.1"/>
    </source>
</evidence>
<organism evidence="1 2">
    <name type="scientific">Paramormyrops kingsleyae</name>
    <dbReference type="NCBI Taxonomy" id="1676925"/>
    <lineage>
        <taxon>Eukaryota</taxon>
        <taxon>Metazoa</taxon>
        <taxon>Chordata</taxon>
        <taxon>Craniata</taxon>
        <taxon>Vertebrata</taxon>
        <taxon>Euteleostomi</taxon>
        <taxon>Actinopterygii</taxon>
        <taxon>Neopterygii</taxon>
        <taxon>Teleostei</taxon>
        <taxon>Osteoglossocephala</taxon>
        <taxon>Osteoglossomorpha</taxon>
        <taxon>Osteoglossiformes</taxon>
        <taxon>Mormyridae</taxon>
        <taxon>Paramormyrops</taxon>
    </lineage>
</organism>
<accession>A0A3B3SCN1</accession>
<reference evidence="1" key="2">
    <citation type="submission" date="2025-09" db="UniProtKB">
        <authorList>
            <consortium name="Ensembl"/>
        </authorList>
    </citation>
    <scope>IDENTIFICATION</scope>
</reference>
<sequence length="89" mass="9596">MSPFLSLLDNGSKCCLVQLKPAPQDQGSLHVLKIASGGTLPFPTYSPVYQLPVLSTPVIPVFIHVHSSHPVHVRLVDPQQAKSIHLPVA</sequence>
<dbReference type="Proteomes" id="UP000261540">
    <property type="component" value="Unplaced"/>
</dbReference>
<dbReference type="AlphaFoldDB" id="A0A3B3SCN1"/>
<reference evidence="1" key="1">
    <citation type="submission" date="2025-08" db="UniProtKB">
        <authorList>
            <consortium name="Ensembl"/>
        </authorList>
    </citation>
    <scope>IDENTIFICATION</scope>
</reference>
<name>A0A3B3SCN1_9TELE</name>
<dbReference type="Ensembl" id="ENSPKIT00000008979.1">
    <property type="protein sequence ID" value="ENSPKIP00000028203.1"/>
    <property type="gene ID" value="ENSPKIG00000009940.1"/>
</dbReference>